<dbReference type="EMBL" id="KT027936">
    <property type="protein sequence ID" value="ALN98238.1"/>
    <property type="molecule type" value="Genomic_DNA"/>
</dbReference>
<evidence type="ECO:0000256" key="3">
    <source>
        <dbReference type="ARBA" id="ARBA00022431"/>
    </source>
</evidence>
<keyword evidence="5 6" id="KW-0946">Virion</keyword>
<keyword evidence="3 6" id="KW-1140">T=1 icosahedral capsid protein</keyword>
<dbReference type="Pfam" id="PF02956">
    <property type="entry name" value="TT_ORF1"/>
    <property type="match status" value="1"/>
</dbReference>
<comment type="function">
    <text evidence="6">Self-assembles to form an icosahedral capsid.</text>
</comment>
<evidence type="ECO:0000313" key="7">
    <source>
        <dbReference type="EMBL" id="ALN98238.1"/>
    </source>
</evidence>
<accession>A0A0S2GMK7</accession>
<comment type="subcellular location">
    <subcellularLocation>
        <location evidence="1 6">Virion</location>
    </subcellularLocation>
</comment>
<reference evidence="7" key="1">
    <citation type="journal article" date="2015" name="Virology">
        <title>New species of Torque Teno miniviruses infecting gorillas and chimpanzees.</title>
        <authorList>
            <person name="Hrazdilova K."/>
            <person name="Slaninkova E."/>
            <person name="Brozova K."/>
            <person name="Modry D."/>
            <person name="Vodicka R."/>
            <person name="Celer V."/>
        </authorList>
    </citation>
    <scope>NUCLEOTIDE SEQUENCE</scope>
    <source>
        <strain evidence="7">Cpz1cl2</strain>
    </source>
</reference>
<evidence type="ECO:0000256" key="4">
    <source>
        <dbReference type="ARBA" id="ARBA00022561"/>
    </source>
</evidence>
<evidence type="ECO:0000256" key="6">
    <source>
        <dbReference type="RuleBase" id="RU361230"/>
    </source>
</evidence>
<name>A0A0S2GMK7_9VIRU</name>
<sequence length="591" mass="68688">MWIYANPLRLANNYAQYEASTIPEHQPGGGSFSIYRFTLEALYEQFTLVRNWWTQSNNGLPLIRYRGCKLKLYRSDDVDYVVRYCNCFPMSDTELMHISAQPSVMMLNNQKILVPSKKTKPRGKPYVIKRIPPPSQMLTKWFFQKDIARTGLLMTTISAASFDHYFIDSWAQSTNATVTSLNTTIFQSRNFQNLGTTGYVPKPQYYMYATTNGSDNPQVKELIYLGNTLLRQQGTVINNTNLQDYNTKPEYWGNPFWHMYLNKNVTLWVGKTSHTDLFKQNNLTKRVSPEFLTKMEQELIIKCRYNPERDTGVGNKIYILKNTRNESGWDPPSNDNLILEGFPLWLILFGWTDWQKKLGEAQQIDINYILVIQSNFLSPKLPYYVLIDNAFINNKSPFGQEDGDVTPSDNNHWYPKLNFQYSSINILVETGPGIPRFGNKKALESKFEYTFYFNFGGCPAKQELINDPSKQPQYPVPDNILQTTSLQSPETSIESYLYSFDERRGTITKRAAKRLKEYTDSEISLFTDGRQTALDPQVHKTTKAFKTQQDSTSDSEEEEETLFEQLQHHRRKQKLLRDRILRLVTTIQQLE</sequence>
<comment type="similarity">
    <text evidence="2 6">Belongs to the anelloviridae capsid protein family.</text>
</comment>
<evidence type="ECO:0000256" key="2">
    <source>
        <dbReference type="ARBA" id="ARBA00006131"/>
    </source>
</evidence>
<protein>
    <recommendedName>
        <fullName evidence="6">Capsid protein</fullName>
    </recommendedName>
</protein>
<dbReference type="InterPro" id="IPR004219">
    <property type="entry name" value="TTvirus_Unk"/>
</dbReference>
<evidence type="ECO:0000256" key="1">
    <source>
        <dbReference type="ARBA" id="ARBA00004328"/>
    </source>
</evidence>
<proteinExistence type="inferred from homology"/>
<keyword evidence="4 6" id="KW-0167">Capsid protein</keyword>
<dbReference type="GO" id="GO:0039615">
    <property type="term" value="C:T=1 icosahedral viral capsid"/>
    <property type="evidence" value="ECO:0007669"/>
    <property type="project" value="UniProtKB-UniRule"/>
</dbReference>
<evidence type="ECO:0000256" key="5">
    <source>
        <dbReference type="ARBA" id="ARBA00022844"/>
    </source>
</evidence>
<organism evidence="7">
    <name type="scientific">Chimpanzee anellovirus</name>
    <dbReference type="NCBI Taxonomy" id="1743410"/>
    <lineage>
        <taxon>Viruses</taxon>
        <taxon>Monodnaviria</taxon>
        <taxon>Shotokuvirae</taxon>
        <taxon>Commensaviricota</taxon>
        <taxon>Cardeaviricetes</taxon>
        <taxon>Sanitavirales</taxon>
        <taxon>Anelloviridae</taxon>
    </lineage>
</organism>